<dbReference type="Proteomes" id="UP000204221">
    <property type="component" value="Chromosome"/>
</dbReference>
<organism evidence="1 2">
    <name type="scientific">Actinoalloteichus hoggarensis</name>
    <dbReference type="NCBI Taxonomy" id="1470176"/>
    <lineage>
        <taxon>Bacteria</taxon>
        <taxon>Bacillati</taxon>
        <taxon>Actinomycetota</taxon>
        <taxon>Actinomycetes</taxon>
        <taxon>Pseudonocardiales</taxon>
        <taxon>Pseudonocardiaceae</taxon>
        <taxon>Actinoalloteichus</taxon>
    </lineage>
</organism>
<dbReference type="KEGG" id="ahg:AHOG_12080"/>
<dbReference type="RefSeq" id="WP_157736777.1">
    <property type="nucleotide sequence ID" value="NZ_CP022521.1"/>
</dbReference>
<dbReference type="AlphaFoldDB" id="A0A221W2X6"/>
<reference evidence="1 2" key="1">
    <citation type="submission" date="2017-07" db="EMBL/GenBank/DDBJ databases">
        <title>Complete genome sequence of Actinoalloteichus hoggarensis DSM 45943, type strain of Actinoalloteichus hoggarensis.</title>
        <authorList>
            <person name="Ruckert C."/>
            <person name="Nouioui I."/>
            <person name="Willmese J."/>
            <person name="van Wezel G."/>
            <person name="Klenk H.-P."/>
            <person name="Kalinowski J."/>
            <person name="Zotchev S.B."/>
        </authorList>
    </citation>
    <scope>NUCLEOTIDE SEQUENCE [LARGE SCALE GENOMIC DNA]</scope>
    <source>
        <strain evidence="1 2">DSM 45943</strain>
    </source>
</reference>
<name>A0A221W2X6_9PSEU</name>
<evidence type="ECO:0000313" key="1">
    <source>
        <dbReference type="EMBL" id="ASO20059.1"/>
    </source>
</evidence>
<gene>
    <name evidence="1" type="ORF">AHOG_12080</name>
</gene>
<accession>A0A221W2X6</accession>
<dbReference type="PROSITE" id="PS51318">
    <property type="entry name" value="TAT"/>
    <property type="match status" value="1"/>
</dbReference>
<dbReference type="EMBL" id="CP022521">
    <property type="protein sequence ID" value="ASO20059.1"/>
    <property type="molecule type" value="Genomic_DNA"/>
</dbReference>
<keyword evidence="2" id="KW-1185">Reference proteome</keyword>
<evidence type="ECO:0000313" key="2">
    <source>
        <dbReference type="Proteomes" id="UP000204221"/>
    </source>
</evidence>
<dbReference type="InterPro" id="IPR006311">
    <property type="entry name" value="TAT_signal"/>
</dbReference>
<dbReference type="OrthoDB" id="3708854at2"/>
<proteinExistence type="predicted"/>
<sequence length="115" mass="11867">MNSVRRAFVSTVLAGALALGGGAVASAAPAAAAVPDGGTSVSAASVAGEVTAAHEFYYGYGFGSTESLALFQAQEQAYNQAWIFGGWQRWQCSVTSSFVTPVGLSYNAQVTLWCF</sequence>
<protein>
    <submittedName>
        <fullName evidence="1">Uncharacterized protein</fullName>
    </submittedName>
</protein>